<dbReference type="PANTHER" id="PTHR22749:SF6">
    <property type="entry name" value="RIBOFLAVIN KINASE"/>
    <property type="match status" value="1"/>
</dbReference>
<evidence type="ECO:0000256" key="8">
    <source>
        <dbReference type="ARBA" id="ARBA00022741"/>
    </source>
</evidence>
<keyword evidence="10 15" id="KW-0274">FAD</keyword>
<dbReference type="SUPFAM" id="SSF82114">
    <property type="entry name" value="Riboflavin kinase-like"/>
    <property type="match status" value="1"/>
</dbReference>
<dbReference type="InterPro" id="IPR023468">
    <property type="entry name" value="Riboflavin_kinase"/>
</dbReference>
<dbReference type="NCBIfam" id="NF004159">
    <property type="entry name" value="PRK05627.1-2"/>
    <property type="match status" value="1"/>
</dbReference>
<dbReference type="SMART" id="SM00904">
    <property type="entry name" value="Flavokinase"/>
    <property type="match status" value="1"/>
</dbReference>
<dbReference type="InterPro" id="IPR014729">
    <property type="entry name" value="Rossmann-like_a/b/a_fold"/>
</dbReference>
<reference evidence="17 18" key="1">
    <citation type="submission" date="2019-03" db="EMBL/GenBank/DDBJ databases">
        <title>Genomic Encyclopedia of Type Strains, Phase IV (KMG-IV): sequencing the most valuable type-strain genomes for metagenomic binning, comparative biology and taxonomic classification.</title>
        <authorList>
            <person name="Goeker M."/>
        </authorList>
    </citation>
    <scope>NUCLEOTIDE SEQUENCE [LARGE SCALE GENOMIC DNA]</scope>
    <source>
        <strain evidence="17 18">DSM 21944</strain>
    </source>
</reference>
<comment type="caution">
    <text evidence="17">The sequence shown here is derived from an EMBL/GenBank/DDBJ whole genome shotgun (WGS) entry which is preliminary data.</text>
</comment>
<evidence type="ECO:0000256" key="12">
    <source>
        <dbReference type="ARBA" id="ARBA00023268"/>
    </source>
</evidence>
<protein>
    <recommendedName>
        <fullName evidence="15">Riboflavin biosynthesis protein</fullName>
    </recommendedName>
    <domain>
        <recommendedName>
            <fullName evidence="15">Riboflavin kinase</fullName>
            <ecNumber evidence="15">2.7.1.26</ecNumber>
        </recommendedName>
        <alternativeName>
            <fullName evidence="15">Flavokinase</fullName>
        </alternativeName>
    </domain>
    <domain>
        <recommendedName>
            <fullName evidence="15">FMN adenylyltransferase</fullName>
            <ecNumber evidence="15">2.7.7.2</ecNumber>
        </recommendedName>
        <alternativeName>
            <fullName evidence="15">FAD pyrophosphorylase</fullName>
        </alternativeName>
        <alternativeName>
            <fullName evidence="15">FAD synthase</fullName>
        </alternativeName>
    </domain>
</protein>
<feature type="domain" description="Riboflavin kinase" evidence="16">
    <location>
        <begin position="185"/>
        <end position="309"/>
    </location>
</feature>
<keyword evidence="6 15" id="KW-0808">Transferase</keyword>
<dbReference type="PANTHER" id="PTHR22749">
    <property type="entry name" value="RIBOFLAVIN KINASE/FMN ADENYLYLTRANSFERASE"/>
    <property type="match status" value="1"/>
</dbReference>
<dbReference type="AlphaFoldDB" id="A0A4S3KWT9"/>
<dbReference type="EMBL" id="SMAF01000004">
    <property type="protein sequence ID" value="TCT00170.1"/>
    <property type="molecule type" value="Genomic_DNA"/>
</dbReference>
<evidence type="ECO:0000256" key="9">
    <source>
        <dbReference type="ARBA" id="ARBA00022777"/>
    </source>
</evidence>
<evidence type="ECO:0000256" key="3">
    <source>
        <dbReference type="ARBA" id="ARBA00005201"/>
    </source>
</evidence>
<evidence type="ECO:0000256" key="6">
    <source>
        <dbReference type="ARBA" id="ARBA00022679"/>
    </source>
</evidence>
<dbReference type="OrthoDB" id="9803667at2"/>
<dbReference type="InterPro" id="IPR015865">
    <property type="entry name" value="Riboflavin_kinase_bac/euk"/>
</dbReference>
<dbReference type="UniPathway" id="UPA00276">
    <property type="reaction ID" value="UER00406"/>
</dbReference>
<keyword evidence="7 15" id="KW-0548">Nucleotidyltransferase</keyword>
<dbReference type="RefSeq" id="WP_123521683.1">
    <property type="nucleotide sequence ID" value="NZ_JBHLWF010000088.1"/>
</dbReference>
<evidence type="ECO:0000256" key="13">
    <source>
        <dbReference type="ARBA" id="ARBA00047880"/>
    </source>
</evidence>
<dbReference type="SUPFAM" id="SSF52374">
    <property type="entry name" value="Nucleotidylyl transferase"/>
    <property type="match status" value="1"/>
</dbReference>
<dbReference type="InterPro" id="IPR002606">
    <property type="entry name" value="Riboflavin_kinase_bac"/>
</dbReference>
<evidence type="ECO:0000256" key="5">
    <source>
        <dbReference type="ARBA" id="ARBA00022643"/>
    </source>
</evidence>
<comment type="pathway">
    <text evidence="3 15">Cofactor biosynthesis; FMN biosynthesis; FMN from riboflavin (ATP route): step 1/1.</text>
</comment>
<dbReference type="Pfam" id="PF01687">
    <property type="entry name" value="Flavokinase"/>
    <property type="match status" value="1"/>
</dbReference>
<comment type="pathway">
    <text evidence="2 15">Cofactor biosynthesis; FAD biosynthesis; FAD from FMN: step 1/1.</text>
</comment>
<dbReference type="GO" id="GO:0008531">
    <property type="term" value="F:riboflavin kinase activity"/>
    <property type="evidence" value="ECO:0007669"/>
    <property type="project" value="UniProtKB-UniRule"/>
</dbReference>
<gene>
    <name evidence="17" type="ORF">EDC25_104162</name>
</gene>
<keyword evidence="18" id="KW-1185">Reference proteome</keyword>
<keyword evidence="4 15" id="KW-0285">Flavoprotein</keyword>
<comment type="similarity">
    <text evidence="15">Belongs to the ribF family.</text>
</comment>
<evidence type="ECO:0000259" key="16">
    <source>
        <dbReference type="SMART" id="SM00904"/>
    </source>
</evidence>
<comment type="catalytic activity">
    <reaction evidence="14 15">
        <text>FMN + ATP + H(+) = FAD + diphosphate</text>
        <dbReference type="Rhea" id="RHEA:17237"/>
        <dbReference type="ChEBI" id="CHEBI:15378"/>
        <dbReference type="ChEBI" id="CHEBI:30616"/>
        <dbReference type="ChEBI" id="CHEBI:33019"/>
        <dbReference type="ChEBI" id="CHEBI:57692"/>
        <dbReference type="ChEBI" id="CHEBI:58210"/>
        <dbReference type="EC" id="2.7.7.2"/>
    </reaction>
</comment>
<organism evidence="17 18">
    <name type="scientific">Pseudofulvimonas gallinarii</name>
    <dbReference type="NCBI Taxonomy" id="634155"/>
    <lineage>
        <taxon>Bacteria</taxon>
        <taxon>Pseudomonadati</taxon>
        <taxon>Pseudomonadota</taxon>
        <taxon>Gammaproteobacteria</taxon>
        <taxon>Lysobacterales</taxon>
        <taxon>Rhodanobacteraceae</taxon>
        <taxon>Pseudofulvimonas</taxon>
    </lineage>
</organism>
<dbReference type="Proteomes" id="UP000294599">
    <property type="component" value="Unassembled WGS sequence"/>
</dbReference>
<keyword evidence="8 15" id="KW-0547">Nucleotide-binding</keyword>
<dbReference type="GO" id="GO:0005524">
    <property type="term" value="F:ATP binding"/>
    <property type="evidence" value="ECO:0007669"/>
    <property type="project" value="UniProtKB-UniRule"/>
</dbReference>
<dbReference type="GO" id="GO:0003919">
    <property type="term" value="F:FMN adenylyltransferase activity"/>
    <property type="evidence" value="ECO:0007669"/>
    <property type="project" value="UniProtKB-UniRule"/>
</dbReference>
<dbReference type="UniPathway" id="UPA00277">
    <property type="reaction ID" value="UER00407"/>
</dbReference>
<dbReference type="EC" id="2.7.1.26" evidence="15"/>
<evidence type="ECO:0000256" key="15">
    <source>
        <dbReference type="PIRNR" id="PIRNR004491"/>
    </source>
</evidence>
<dbReference type="FunFam" id="3.40.50.620:FF:000021">
    <property type="entry name" value="Riboflavin biosynthesis protein"/>
    <property type="match status" value="1"/>
</dbReference>
<evidence type="ECO:0000313" key="18">
    <source>
        <dbReference type="Proteomes" id="UP000294599"/>
    </source>
</evidence>
<dbReference type="Gene3D" id="3.40.50.620">
    <property type="entry name" value="HUPs"/>
    <property type="match status" value="1"/>
</dbReference>
<dbReference type="CDD" id="cd02064">
    <property type="entry name" value="FAD_synthetase_N"/>
    <property type="match status" value="1"/>
</dbReference>
<keyword evidence="9 15" id="KW-0418">Kinase</keyword>
<name>A0A4S3KWT9_9GAMM</name>
<comment type="function">
    <text evidence="1">Catalyzes the phosphorylation of riboflavin to FMN followed by the adenylation of FMN to FAD.</text>
</comment>
<evidence type="ECO:0000256" key="7">
    <source>
        <dbReference type="ARBA" id="ARBA00022695"/>
    </source>
</evidence>
<sequence length="312" mass="33382">MTRWFREVGDASLFPAGSVVAIGAFDGVHRGHQCLLAMARARAEAGAHASVALSFEPLPREYFAPQSPPPRLTPARTRFELLRGLGMDGVGLLRFDPALAGMDAGDFVERILVRGLSARTVCVGPDFRFGRGRGGDVALLQRMGSTLGFETLVAAQVDDAQGRRIGASAIRGALQRGDLDFAKEALGRRYAIAGKVMHGNRLGRTLGFPTANIAIRWRPAVEGIFAVRVSGAGLLGHPGVASLGTRPTVAGDGSLVLESHLFDYAGDLYGQRLIVEFVARLRGEARFDSLDALTTQMHEDARQARAVLARPD</sequence>
<dbReference type="InterPro" id="IPR015864">
    <property type="entry name" value="FAD_synthase"/>
</dbReference>
<dbReference type="GO" id="GO:0006747">
    <property type="term" value="P:FAD biosynthetic process"/>
    <property type="evidence" value="ECO:0007669"/>
    <property type="project" value="UniProtKB-UniRule"/>
</dbReference>
<proteinExistence type="inferred from homology"/>
<evidence type="ECO:0000256" key="11">
    <source>
        <dbReference type="ARBA" id="ARBA00022840"/>
    </source>
</evidence>
<accession>A0A4S3KWT9</accession>
<evidence type="ECO:0000256" key="4">
    <source>
        <dbReference type="ARBA" id="ARBA00022630"/>
    </source>
</evidence>
<dbReference type="GO" id="GO:0009398">
    <property type="term" value="P:FMN biosynthetic process"/>
    <property type="evidence" value="ECO:0007669"/>
    <property type="project" value="UniProtKB-UniRule"/>
</dbReference>
<keyword evidence="12" id="KW-0511">Multifunctional enzyme</keyword>
<dbReference type="Gene3D" id="2.40.30.30">
    <property type="entry name" value="Riboflavin kinase-like"/>
    <property type="match status" value="1"/>
</dbReference>
<dbReference type="NCBIfam" id="TIGR00083">
    <property type="entry name" value="ribF"/>
    <property type="match status" value="1"/>
</dbReference>
<dbReference type="PIRSF" id="PIRSF004491">
    <property type="entry name" value="FAD_Synth"/>
    <property type="match status" value="1"/>
</dbReference>
<evidence type="ECO:0000256" key="10">
    <source>
        <dbReference type="ARBA" id="ARBA00022827"/>
    </source>
</evidence>
<dbReference type="EC" id="2.7.7.2" evidence="15"/>
<keyword evidence="11 15" id="KW-0067">ATP-binding</keyword>
<evidence type="ECO:0000313" key="17">
    <source>
        <dbReference type="EMBL" id="TCT00170.1"/>
    </source>
</evidence>
<dbReference type="GO" id="GO:0009231">
    <property type="term" value="P:riboflavin biosynthetic process"/>
    <property type="evidence" value="ECO:0007669"/>
    <property type="project" value="InterPro"/>
</dbReference>
<evidence type="ECO:0000256" key="2">
    <source>
        <dbReference type="ARBA" id="ARBA00004726"/>
    </source>
</evidence>
<evidence type="ECO:0000256" key="14">
    <source>
        <dbReference type="ARBA" id="ARBA00049494"/>
    </source>
</evidence>
<dbReference type="NCBIfam" id="NF004160">
    <property type="entry name" value="PRK05627.1-3"/>
    <property type="match status" value="1"/>
</dbReference>
<dbReference type="Pfam" id="PF06574">
    <property type="entry name" value="FAD_syn"/>
    <property type="match status" value="1"/>
</dbReference>
<dbReference type="InterPro" id="IPR023465">
    <property type="entry name" value="Riboflavin_kinase_dom_sf"/>
</dbReference>
<keyword evidence="5 15" id="KW-0288">FMN</keyword>
<comment type="catalytic activity">
    <reaction evidence="13 15">
        <text>riboflavin + ATP = FMN + ADP + H(+)</text>
        <dbReference type="Rhea" id="RHEA:14357"/>
        <dbReference type="ChEBI" id="CHEBI:15378"/>
        <dbReference type="ChEBI" id="CHEBI:30616"/>
        <dbReference type="ChEBI" id="CHEBI:57986"/>
        <dbReference type="ChEBI" id="CHEBI:58210"/>
        <dbReference type="ChEBI" id="CHEBI:456216"/>
        <dbReference type="EC" id="2.7.1.26"/>
    </reaction>
</comment>
<evidence type="ECO:0000256" key="1">
    <source>
        <dbReference type="ARBA" id="ARBA00002121"/>
    </source>
</evidence>